<evidence type="ECO:0000313" key="2">
    <source>
        <dbReference type="Proteomes" id="UP000612055"/>
    </source>
</evidence>
<comment type="caution">
    <text evidence="1">The sequence shown here is derived from an EMBL/GenBank/DDBJ whole genome shotgun (WGS) entry which is preliminary data.</text>
</comment>
<organism evidence="1 2">
    <name type="scientific">Edaphochlamys debaryana</name>
    <dbReference type="NCBI Taxonomy" id="47281"/>
    <lineage>
        <taxon>Eukaryota</taxon>
        <taxon>Viridiplantae</taxon>
        <taxon>Chlorophyta</taxon>
        <taxon>core chlorophytes</taxon>
        <taxon>Chlorophyceae</taxon>
        <taxon>CS clade</taxon>
        <taxon>Chlamydomonadales</taxon>
        <taxon>Chlamydomonadales incertae sedis</taxon>
        <taxon>Edaphochlamys</taxon>
    </lineage>
</organism>
<gene>
    <name evidence="1" type="ORF">HYH03_011715</name>
</gene>
<evidence type="ECO:0000313" key="1">
    <source>
        <dbReference type="EMBL" id="KAG2489764.1"/>
    </source>
</evidence>
<dbReference type="AlphaFoldDB" id="A0A835XU28"/>
<reference evidence="1" key="1">
    <citation type="journal article" date="2020" name="bioRxiv">
        <title>Comparative genomics of Chlamydomonas.</title>
        <authorList>
            <person name="Craig R.J."/>
            <person name="Hasan A.R."/>
            <person name="Ness R.W."/>
            <person name="Keightley P.D."/>
        </authorList>
    </citation>
    <scope>NUCLEOTIDE SEQUENCE</scope>
    <source>
        <strain evidence="1">CCAP 11/70</strain>
    </source>
</reference>
<keyword evidence="2" id="KW-1185">Reference proteome</keyword>
<protein>
    <submittedName>
        <fullName evidence="1">Uncharacterized protein</fullName>
    </submittedName>
</protein>
<accession>A0A835XU28</accession>
<proteinExistence type="predicted"/>
<sequence>MSDTNGVMQRMLSNQGDIKFEAFQTSKAKMFGQMGMERNGYGPAENHASGFFMVVKTKDGSMFVTRQSMETVVTSVAGSNTISFVPSMKTSMQVLSKGTPV</sequence>
<dbReference type="Proteomes" id="UP000612055">
    <property type="component" value="Unassembled WGS sequence"/>
</dbReference>
<name>A0A835XU28_9CHLO</name>
<dbReference type="EMBL" id="JAEHOE010000069">
    <property type="protein sequence ID" value="KAG2489764.1"/>
    <property type="molecule type" value="Genomic_DNA"/>
</dbReference>